<reference evidence="3" key="1">
    <citation type="journal article" date="2019" name="Int. J. Syst. Evol. Microbiol.">
        <title>The Global Catalogue of Microorganisms (GCM) 10K type strain sequencing project: providing services to taxonomists for standard genome sequencing and annotation.</title>
        <authorList>
            <consortium name="The Broad Institute Genomics Platform"/>
            <consortium name="The Broad Institute Genome Sequencing Center for Infectious Disease"/>
            <person name="Wu L."/>
            <person name="Ma J."/>
        </authorList>
    </citation>
    <scope>NUCLEOTIDE SEQUENCE [LARGE SCALE GENOMIC DNA]</scope>
    <source>
        <strain evidence="3">JCM 15628</strain>
    </source>
</reference>
<proteinExistence type="predicted"/>
<keyword evidence="1" id="KW-1133">Transmembrane helix</keyword>
<name>A0ABP5D7R6_9MICO</name>
<accession>A0ABP5D7R6</accession>
<comment type="caution">
    <text evidence="2">The sequence shown here is derived from an EMBL/GenBank/DDBJ whole genome shotgun (WGS) entry which is preliminary data.</text>
</comment>
<gene>
    <name evidence="2" type="ORF">GCM10009817_14590</name>
</gene>
<feature type="transmembrane region" description="Helical" evidence="1">
    <location>
        <begin position="31"/>
        <end position="56"/>
    </location>
</feature>
<organism evidence="2 3">
    <name type="scientific">Terrabacter lapilli</name>
    <dbReference type="NCBI Taxonomy" id="436231"/>
    <lineage>
        <taxon>Bacteria</taxon>
        <taxon>Bacillati</taxon>
        <taxon>Actinomycetota</taxon>
        <taxon>Actinomycetes</taxon>
        <taxon>Micrococcales</taxon>
        <taxon>Intrasporangiaceae</taxon>
        <taxon>Terrabacter</taxon>
    </lineage>
</organism>
<keyword evidence="3" id="KW-1185">Reference proteome</keyword>
<keyword evidence="1" id="KW-0472">Membrane</keyword>
<evidence type="ECO:0000313" key="2">
    <source>
        <dbReference type="EMBL" id="GAA1975471.1"/>
    </source>
</evidence>
<evidence type="ECO:0000313" key="3">
    <source>
        <dbReference type="Proteomes" id="UP001500013"/>
    </source>
</evidence>
<protein>
    <submittedName>
        <fullName evidence="2">Uncharacterized protein</fullName>
    </submittedName>
</protein>
<dbReference type="EMBL" id="BAAAPU010000005">
    <property type="protein sequence ID" value="GAA1975471.1"/>
    <property type="molecule type" value="Genomic_DNA"/>
</dbReference>
<dbReference type="Proteomes" id="UP001500013">
    <property type="component" value="Unassembled WGS sequence"/>
</dbReference>
<evidence type="ECO:0000256" key="1">
    <source>
        <dbReference type="SAM" id="Phobius"/>
    </source>
</evidence>
<sequence>MTAHRGAQVRRVVDTFRRDGRVEVRFSRSMVGVYLVLGVGLLAAGLALIGMVLGVVSPGTGTVEGGDAVMGSVFALVGLFILGLGIGQARPSGPPVVADAEGVHVQGKCVPWSVISGFGTSLQGNRLDKSHLVATILVDESTVDAWVAQRRSAGGRRSRLYAPGIIGSEGICLPYNLAVNAEPLSKALETIRADVTTRA</sequence>
<dbReference type="RefSeq" id="WP_344059970.1">
    <property type="nucleotide sequence ID" value="NZ_BAAAPU010000005.1"/>
</dbReference>
<feature type="transmembrane region" description="Helical" evidence="1">
    <location>
        <begin position="68"/>
        <end position="86"/>
    </location>
</feature>
<keyword evidence="1" id="KW-0812">Transmembrane</keyword>